<gene>
    <name evidence="2" type="ORF">HMPREF1119_2064</name>
</gene>
<dbReference type="EMBL" id="AJTC01000020">
    <property type="protein sequence ID" value="EIJ30507.1"/>
    <property type="molecule type" value="Genomic_DNA"/>
</dbReference>
<dbReference type="InterPro" id="IPR025391">
    <property type="entry name" value="DUF4123"/>
</dbReference>
<comment type="caution">
    <text evidence="2">The sequence shown here is derived from an EMBL/GenBank/DDBJ whole genome shotgun (WGS) entry which is preliminary data.</text>
</comment>
<dbReference type="Proteomes" id="UP000003778">
    <property type="component" value="Unassembled WGS sequence"/>
</dbReference>
<feature type="domain" description="DUF4123" evidence="1">
    <location>
        <begin position="9"/>
        <end position="125"/>
    </location>
</feature>
<evidence type="ECO:0000259" key="1">
    <source>
        <dbReference type="Pfam" id="PF13503"/>
    </source>
</evidence>
<evidence type="ECO:0000313" key="2">
    <source>
        <dbReference type="EMBL" id="EIJ30507.1"/>
    </source>
</evidence>
<organism evidence="2 3">
    <name type="scientific">Haemophilus parainfluenzae HK2019</name>
    <dbReference type="NCBI Taxonomy" id="1095746"/>
    <lineage>
        <taxon>Bacteria</taxon>
        <taxon>Pseudomonadati</taxon>
        <taxon>Pseudomonadota</taxon>
        <taxon>Gammaproteobacteria</taxon>
        <taxon>Pasteurellales</taxon>
        <taxon>Pasteurellaceae</taxon>
        <taxon>Haemophilus</taxon>
    </lineage>
</organism>
<evidence type="ECO:0000313" key="3">
    <source>
        <dbReference type="Proteomes" id="UP000003778"/>
    </source>
</evidence>
<dbReference type="RefSeq" id="WP_005699648.1">
    <property type="nucleotide sequence ID" value="NZ_AJTC01000020.1"/>
</dbReference>
<reference evidence="2 3" key="1">
    <citation type="submission" date="2012-04" db="EMBL/GenBank/DDBJ databases">
        <authorList>
            <person name="Durkin A.S."/>
            <person name="McCorrison J."/>
            <person name="Torralba M."/>
            <person name="Gillis M."/>
            <person name="Methe B."/>
            <person name="Sutton G."/>
            <person name="Nelson K.E."/>
        </authorList>
    </citation>
    <scope>NUCLEOTIDE SEQUENCE [LARGE SCALE GENOMIC DNA]</scope>
    <source>
        <strain evidence="2 3">HK2019</strain>
    </source>
</reference>
<keyword evidence="3" id="KW-1185">Reference proteome</keyword>
<protein>
    <submittedName>
        <fullName evidence="2">PF13503 domain protein</fullName>
    </submittedName>
</protein>
<name>A0ABN0EV71_HAEPA</name>
<sequence>MPNHNIIKLYGLFDAALMPKVWLNLESWLLPNEPLYRGNYQAAAEVIPYLIELNKDIDENAVNELLNLSDYQQGLFISSELTLDKLVERLGYFYHVIDTQNKPCLRRFFDLRIFANFLATLTPIHCTYLFGHQTIFYYKDCIDDIYHVVCYRDNQLQWFQKETLDFDTHVKGV</sequence>
<accession>A0ABN0EV71</accession>
<dbReference type="Pfam" id="PF13503">
    <property type="entry name" value="DUF4123"/>
    <property type="match status" value="1"/>
</dbReference>
<proteinExistence type="predicted"/>